<dbReference type="InterPro" id="IPR006171">
    <property type="entry name" value="TOPRIM_dom"/>
</dbReference>
<evidence type="ECO:0000259" key="1">
    <source>
        <dbReference type="Pfam" id="PF13362"/>
    </source>
</evidence>
<proteinExistence type="predicted"/>
<feature type="domain" description="Toprim" evidence="1">
    <location>
        <begin position="192"/>
        <end position="285"/>
    </location>
</feature>
<accession>A0A1X7AIN1</accession>
<dbReference type="CDD" id="cd01029">
    <property type="entry name" value="TOPRIM_primases"/>
    <property type="match status" value="1"/>
</dbReference>
<evidence type="ECO:0000313" key="3">
    <source>
        <dbReference type="Proteomes" id="UP000196573"/>
    </source>
</evidence>
<sequence>MMNGLDLLISKMAKCGLMPLELDVTSLVPGTIYNYCVEGDKPNRPSAWVICIVGIDIAVFGSFKTGDRETVHLNRPVHETWNQRQQQKYMHKRDCSFARYEKDLVQRESRTLAANRWKNARRAAASHPYLATKRVRPYGIRQAADRLLIPLRDIDGVLWSIQYIDGDGEKRFAKGGRINGCMHLIGDIEHEVIIAEGYATGATLHEITGTPVAVAFNAGNILPVAEAIRSKYPHIRIVIAADNDRFKKINTGLLKANEAAEKVHADVVLPKFPEGVPGTDFNDLMLGSLL</sequence>
<dbReference type="EMBL" id="FWPT01000004">
    <property type="protein sequence ID" value="SMA45539.1"/>
    <property type="molecule type" value="Genomic_DNA"/>
</dbReference>
<reference evidence="2 3" key="1">
    <citation type="submission" date="2017-03" db="EMBL/GenBank/DDBJ databases">
        <authorList>
            <person name="Afonso C.L."/>
            <person name="Miller P.J."/>
            <person name="Scott M.A."/>
            <person name="Spackman E."/>
            <person name="Goraichik I."/>
            <person name="Dimitrov K.M."/>
            <person name="Suarez D.L."/>
            <person name="Swayne D.E."/>
        </authorList>
    </citation>
    <scope>NUCLEOTIDE SEQUENCE [LARGE SCALE GENOMIC DNA]</scope>
    <source>
        <strain evidence="2">SB41UT1</strain>
    </source>
</reference>
<protein>
    <submittedName>
        <fullName evidence="2">DNA primase TraC</fullName>
        <ecNumber evidence="2">2.7.7.-</ecNumber>
    </submittedName>
</protein>
<organism evidence="2 3">
    <name type="scientific">Parendozoicomonas haliclonae</name>
    <dbReference type="NCBI Taxonomy" id="1960125"/>
    <lineage>
        <taxon>Bacteria</taxon>
        <taxon>Pseudomonadati</taxon>
        <taxon>Pseudomonadota</taxon>
        <taxon>Gammaproteobacteria</taxon>
        <taxon>Oceanospirillales</taxon>
        <taxon>Endozoicomonadaceae</taxon>
        <taxon>Parendozoicomonas</taxon>
    </lineage>
</organism>
<keyword evidence="2" id="KW-0808">Transferase</keyword>
<keyword evidence="2" id="KW-0548">Nucleotidyltransferase</keyword>
<gene>
    <name evidence="2" type="primary">traC</name>
    <name evidence="2" type="ORF">EHSB41UT_01944</name>
</gene>
<dbReference type="AlphaFoldDB" id="A0A1X7AIN1"/>
<dbReference type="OrthoDB" id="9763644at2"/>
<dbReference type="Proteomes" id="UP000196573">
    <property type="component" value="Unassembled WGS sequence"/>
</dbReference>
<dbReference type="Pfam" id="PF13362">
    <property type="entry name" value="Toprim_3"/>
    <property type="match status" value="1"/>
</dbReference>
<evidence type="ECO:0000313" key="2">
    <source>
        <dbReference type="EMBL" id="SMA45539.1"/>
    </source>
</evidence>
<dbReference type="EC" id="2.7.7.-" evidence="2"/>
<dbReference type="GO" id="GO:0016779">
    <property type="term" value="F:nucleotidyltransferase activity"/>
    <property type="evidence" value="ECO:0007669"/>
    <property type="project" value="UniProtKB-KW"/>
</dbReference>
<dbReference type="RefSeq" id="WP_087109282.1">
    <property type="nucleotide sequence ID" value="NZ_CBCSCN010000002.1"/>
</dbReference>
<dbReference type="InterPro" id="IPR034154">
    <property type="entry name" value="TOPRIM_DnaG/twinkle"/>
</dbReference>
<name>A0A1X7AIN1_9GAMM</name>
<keyword evidence="3" id="KW-1185">Reference proteome</keyword>